<comment type="caution">
    <text evidence="3">The sequence shown here is derived from an EMBL/GenBank/DDBJ whole genome shotgun (WGS) entry which is preliminary data.</text>
</comment>
<protein>
    <submittedName>
        <fullName evidence="3">Uncharacterized protein</fullName>
    </submittedName>
</protein>
<dbReference type="RefSeq" id="WP_153087479.1">
    <property type="nucleotide sequence ID" value="NZ_JAPDUK010000001.1"/>
</dbReference>
<reference evidence="3" key="3">
    <citation type="submission" date="2023-10" db="EMBL/GenBank/DDBJ databases">
        <title>Distinct polysaccharide growth profiles of human intestinal Prevotella copri isolates.</title>
        <authorList>
            <person name="Fehlner-Peach H."/>
            <person name="Magnabosco C."/>
            <person name="Raghavan V."/>
            <person name="Scher J.U."/>
            <person name="Tett A."/>
            <person name="Cox L.M."/>
            <person name="Gottsegen C."/>
            <person name="Watters A."/>
            <person name="Wiltshire- Gordon J.D."/>
            <person name="Segata N."/>
            <person name="Bonneau R."/>
            <person name="Littman D.R."/>
        </authorList>
    </citation>
    <scope>NUCLEOTIDE SEQUENCE</scope>
    <source>
        <strain evidence="3">IAK279</strain>
    </source>
</reference>
<evidence type="ECO:0000313" key="3">
    <source>
        <dbReference type="EMBL" id="MQO03067.1"/>
    </source>
</evidence>
<feature type="transmembrane region" description="Helical" evidence="1">
    <location>
        <begin position="20"/>
        <end position="41"/>
    </location>
</feature>
<sequence>MKQNEEKEREKVSRETLGKFFYDLARTCFAAMIIGAIVGFFKKDVSGEVCVVLVTVGIFSTTAFASVGYYILKHK</sequence>
<dbReference type="EMBL" id="JAPDUM010000001">
    <property type="protein sequence ID" value="MCW4163672.1"/>
    <property type="molecule type" value="Genomic_DNA"/>
</dbReference>
<name>A0AA43UNN4_9BACT</name>
<evidence type="ECO:0000256" key="1">
    <source>
        <dbReference type="SAM" id="Phobius"/>
    </source>
</evidence>
<proteinExistence type="predicted"/>
<dbReference type="Proteomes" id="UP000390763">
    <property type="component" value="Unassembled WGS sequence"/>
</dbReference>
<organism evidence="3 4">
    <name type="scientific">Segatella copri</name>
    <dbReference type="NCBI Taxonomy" id="165179"/>
    <lineage>
        <taxon>Bacteria</taxon>
        <taxon>Pseudomonadati</taxon>
        <taxon>Bacteroidota</taxon>
        <taxon>Bacteroidia</taxon>
        <taxon>Bacteroidales</taxon>
        <taxon>Prevotellaceae</taxon>
        <taxon>Segatella</taxon>
    </lineage>
</organism>
<gene>
    <name evidence="3" type="ORF">F7D62_02860</name>
    <name evidence="2" type="ORF">ONS98_00230</name>
</gene>
<dbReference type="EMBL" id="VZBT01000029">
    <property type="protein sequence ID" value="MQO03067.1"/>
    <property type="molecule type" value="Genomic_DNA"/>
</dbReference>
<dbReference type="AlphaFoldDB" id="A0AA43UNN4"/>
<keyword evidence="1" id="KW-0812">Transmembrane</keyword>
<evidence type="ECO:0000313" key="2">
    <source>
        <dbReference type="EMBL" id="MCW4163672.1"/>
    </source>
</evidence>
<dbReference type="Proteomes" id="UP001209476">
    <property type="component" value="Unassembled WGS sequence"/>
</dbReference>
<keyword evidence="1" id="KW-1133">Transmembrane helix</keyword>
<keyword evidence="1" id="KW-0472">Membrane</keyword>
<feature type="transmembrane region" description="Helical" evidence="1">
    <location>
        <begin position="53"/>
        <end position="72"/>
    </location>
</feature>
<reference evidence="4" key="1">
    <citation type="submission" date="2019-09" db="EMBL/GenBank/DDBJ databases">
        <title>Distinct polysaccharide growth profiles of human intestinal Prevotella copri isolates.</title>
        <authorList>
            <person name="Fehlner-Peach H."/>
            <person name="Magnabosco C."/>
            <person name="Raghavan V."/>
            <person name="Scher J.U."/>
            <person name="Tett A."/>
            <person name="Cox L.M."/>
            <person name="Gottsegen C."/>
            <person name="Watters A."/>
            <person name="Wiltshire- Gordon J.D."/>
            <person name="Segata N."/>
            <person name="Bonneau R."/>
            <person name="Littman D.R."/>
        </authorList>
    </citation>
    <scope>NUCLEOTIDE SEQUENCE [LARGE SCALE GENOMIC DNA]</scope>
    <source>
        <strain evidence="4">iAK279</strain>
    </source>
</reference>
<accession>A0AA43UNN4</accession>
<evidence type="ECO:0000313" key="4">
    <source>
        <dbReference type="Proteomes" id="UP000390763"/>
    </source>
</evidence>
<reference evidence="2" key="2">
    <citation type="submission" date="2022-11" db="EMBL/GenBank/DDBJ databases">
        <title>Genomic repertoires linked with pathogenic potency of arthritogenic Prevotella copri isolated from the gut of rheumatoid arthritis patients.</title>
        <authorList>
            <person name="Nii T."/>
            <person name="Maeda Y."/>
            <person name="Motooka D."/>
            <person name="Naito M."/>
            <person name="Matsumoto Y."/>
            <person name="Ogawa T."/>
            <person name="Oguro-Igashira E."/>
            <person name="Kishikawa T."/>
            <person name="Yamashita M."/>
            <person name="Koizumi S."/>
            <person name="Kurakawa T."/>
            <person name="Okumura R."/>
            <person name="Kayama H."/>
            <person name="Murakami M."/>
            <person name="Sakaguchi T."/>
            <person name="Das B."/>
            <person name="Nakamura S."/>
            <person name="Okada Y."/>
            <person name="Kumanogoh A."/>
            <person name="Takeda K."/>
        </authorList>
    </citation>
    <scope>NUCLEOTIDE SEQUENCE</scope>
    <source>
        <strain evidence="2">RA-N001-16</strain>
    </source>
</reference>